<name>A0A8H5BWF2_9AGAR</name>
<dbReference type="AlphaFoldDB" id="A0A8H5BWF2"/>
<dbReference type="Proteomes" id="UP000567179">
    <property type="component" value="Unassembled WGS sequence"/>
</dbReference>
<sequence length="519" mass="57560">MATQVAIKGAKTLPPSSPFGELLRRSKFAAYDPKIRQAYTAPASYISRGNWGLKRPIANKQRHSNIVLRNFEEHAHYIEWDKASAQVDLVKRVEELNITPTVVPSTTWGMGLGPSATQIDSEFASQDLIEEARQRETDKLAEREQAAFEALENGTEETNVLPFPTVEYNLKVLDSLPSRGPGGYGMSGRATRSSQEQSDAFVQYNIAAMTPRQFNAYLDELRSLRPQFLQYIREELSKTQNISDIADDQLVTLLGRTAVTKSLHRFFLAEHTKKKLDGELGAAGVRPEEVANAPQPILGRPHQQAGLMYASPTKVETFFSTDYAPGFILQNVSTSGHMFSTRDEYITTFAGLTAVLPKNDAGPSAVPLIEPFSAEGISAELVSDGKGGETLDPSTSERRMRMTELSIQSPPVVVGYDAPNKPIRQIELRSKVVVDAGANQNMRDMPYTPGSFKYANYLPKVSTKWGQTDYSRLFGGHQQKPGMKQPIGDLERRDARRREQGKSATLDTLSKMMKGQPKK</sequence>
<comment type="caution">
    <text evidence="2">The sequence shown here is derived from an EMBL/GenBank/DDBJ whole genome shotgun (WGS) entry which is preliminary data.</text>
</comment>
<proteinExistence type="predicted"/>
<accession>A0A8H5BWF2</accession>
<feature type="compositionally biased region" description="Basic and acidic residues" evidence="1">
    <location>
        <begin position="489"/>
        <end position="501"/>
    </location>
</feature>
<dbReference type="InterPro" id="IPR016712">
    <property type="entry name" value="Rbsml_bS1m-like"/>
</dbReference>
<organism evidence="2 3">
    <name type="scientific">Psilocybe cf. subviscida</name>
    <dbReference type="NCBI Taxonomy" id="2480587"/>
    <lineage>
        <taxon>Eukaryota</taxon>
        <taxon>Fungi</taxon>
        <taxon>Dikarya</taxon>
        <taxon>Basidiomycota</taxon>
        <taxon>Agaricomycotina</taxon>
        <taxon>Agaricomycetes</taxon>
        <taxon>Agaricomycetidae</taxon>
        <taxon>Agaricales</taxon>
        <taxon>Agaricineae</taxon>
        <taxon>Strophariaceae</taxon>
        <taxon>Psilocybe</taxon>
    </lineage>
</organism>
<gene>
    <name evidence="2" type="ORF">D9619_005277</name>
</gene>
<feature type="region of interest" description="Disordered" evidence="1">
    <location>
        <begin position="476"/>
        <end position="519"/>
    </location>
</feature>
<dbReference type="OrthoDB" id="2735536at2759"/>
<dbReference type="Pfam" id="PF11709">
    <property type="entry name" value="Mit_ribos_Mrp51"/>
    <property type="match status" value="1"/>
</dbReference>
<evidence type="ECO:0000256" key="1">
    <source>
        <dbReference type="SAM" id="MobiDB-lite"/>
    </source>
</evidence>
<dbReference type="PANTHER" id="PTHR28058">
    <property type="entry name" value="37S RIBOSOMAL PROTEIN MRP51, MITOCHONDRIAL"/>
    <property type="match status" value="1"/>
</dbReference>
<evidence type="ECO:0000313" key="3">
    <source>
        <dbReference type="Proteomes" id="UP000567179"/>
    </source>
</evidence>
<reference evidence="2 3" key="1">
    <citation type="journal article" date="2020" name="ISME J.">
        <title>Uncovering the hidden diversity of litter-decomposition mechanisms in mushroom-forming fungi.</title>
        <authorList>
            <person name="Floudas D."/>
            <person name="Bentzer J."/>
            <person name="Ahren D."/>
            <person name="Johansson T."/>
            <person name="Persson P."/>
            <person name="Tunlid A."/>
        </authorList>
    </citation>
    <scope>NUCLEOTIDE SEQUENCE [LARGE SCALE GENOMIC DNA]</scope>
    <source>
        <strain evidence="2 3">CBS 101986</strain>
    </source>
</reference>
<evidence type="ECO:0000313" key="2">
    <source>
        <dbReference type="EMBL" id="KAF5330573.1"/>
    </source>
</evidence>
<dbReference type="PANTHER" id="PTHR28058:SF1">
    <property type="entry name" value="SMALL RIBOSOMAL SUBUNIT PROTEIN BS1M"/>
    <property type="match status" value="1"/>
</dbReference>
<keyword evidence="3" id="KW-1185">Reference proteome</keyword>
<dbReference type="EMBL" id="JAACJJ010000001">
    <property type="protein sequence ID" value="KAF5330573.1"/>
    <property type="molecule type" value="Genomic_DNA"/>
</dbReference>
<protein>
    <submittedName>
        <fullName evidence="2">Uncharacterized protein</fullName>
    </submittedName>
</protein>